<dbReference type="RefSeq" id="WP_140235015.1">
    <property type="nucleotide sequence ID" value="NZ_CP041036.1"/>
</dbReference>
<keyword evidence="2" id="KW-1185">Reference proteome</keyword>
<gene>
    <name evidence="1" type="ORF">FH971_16230</name>
</gene>
<dbReference type="Proteomes" id="UP000319809">
    <property type="component" value="Chromosome"/>
</dbReference>
<protein>
    <submittedName>
        <fullName evidence="1">Uncharacterized protein</fullName>
    </submittedName>
</protein>
<dbReference type="AlphaFoldDB" id="A0A4Y5YI43"/>
<organism evidence="1 2">
    <name type="scientific">Shewanella polaris</name>
    <dbReference type="NCBI Taxonomy" id="2588449"/>
    <lineage>
        <taxon>Bacteria</taxon>
        <taxon>Pseudomonadati</taxon>
        <taxon>Pseudomonadota</taxon>
        <taxon>Gammaproteobacteria</taxon>
        <taxon>Alteromonadales</taxon>
        <taxon>Shewanellaceae</taxon>
        <taxon>Shewanella</taxon>
    </lineage>
</organism>
<accession>A0A4Y5YI43</accession>
<dbReference type="EMBL" id="CP041036">
    <property type="protein sequence ID" value="QDE32374.1"/>
    <property type="molecule type" value="Genomic_DNA"/>
</dbReference>
<reference evidence="1 2" key="1">
    <citation type="submission" date="2019-06" db="EMBL/GenBank/DDBJ databases">
        <title>The genome of Shewanella sp. SM1901.</title>
        <authorList>
            <person name="Cha Q."/>
        </authorList>
    </citation>
    <scope>NUCLEOTIDE SEQUENCE [LARGE SCALE GENOMIC DNA]</scope>
    <source>
        <strain evidence="1 2">SM1901</strain>
    </source>
</reference>
<dbReference type="KEGG" id="spol:FH971_16230"/>
<name>A0A4Y5YI43_9GAMM</name>
<sequence>MNNFVLISHKYIKSQAVLQAILTLDVDVEAERVAVLDRVTLQPMHNITAVSSNFSVILPLDYGSIKKVIVGIIDDDEVHNCQFIDGVSAEILDVNAVLRI</sequence>
<evidence type="ECO:0000313" key="1">
    <source>
        <dbReference type="EMBL" id="QDE32374.1"/>
    </source>
</evidence>
<evidence type="ECO:0000313" key="2">
    <source>
        <dbReference type="Proteomes" id="UP000319809"/>
    </source>
</evidence>
<proteinExistence type="predicted"/>